<proteinExistence type="predicted"/>
<evidence type="ECO:0000313" key="4">
    <source>
        <dbReference type="EMBL" id="THD27724.1"/>
    </source>
</evidence>
<feature type="compositionally biased region" description="Low complexity" evidence="3">
    <location>
        <begin position="176"/>
        <end position="190"/>
    </location>
</feature>
<dbReference type="EMBL" id="JXXN02000341">
    <property type="protein sequence ID" value="THD27724.1"/>
    <property type="molecule type" value="Genomic_DNA"/>
</dbReference>
<evidence type="ECO:0000256" key="3">
    <source>
        <dbReference type="SAM" id="MobiDB-lite"/>
    </source>
</evidence>
<feature type="coiled-coil region" evidence="2">
    <location>
        <begin position="476"/>
        <end position="594"/>
    </location>
</feature>
<accession>A0A4E0RPX4</accession>
<sequence>MDTEFGILIKEIKPLYKSLRDFNEKRVVGHLIKELIQLSTNETQKIQRNELARALLLKLKSNQNPYFSRWDFTHLKVPLVHTEEDVSHSVPSLNEESRKMEDRSGQSKTKKPRRIRFHSKSNNPNKCVVKICRPNYRRLPNRKQQAIRNSKRHQSSSIQSFVTDSADSCGGKCNYSSTPTNTESETSAPSDHVSVHDRITKAHRAKGPHLLQVHRSNIYSESNFAKHLDFDEKKEYTQQNSNSKNSALIKPAVSRAQISETNFYDHLLEIRRESEIEIAKLMSRKNAELATVQRDAERKHAELKTAVDKLEEQLAIAVANADNVRRQSEDQSNQLQMIMTKQLDSLFEQSAQQKEELVREHQEKIEELKKAHKIDLEQLKVEQKRTEELELCVQQERLRSAELQTKLKDHQSQLDKACERQLNLQSSIDDLTETLKNKELNFQAQIDSQNAEVTAKHMKEIAELKCEHDLKMDRLTKEHEKSLQVLEETIQCLRDELKNSQEDVEKQKAKLVFNELSAAYDQGREYAIKDCQTKIDMLQQRLADAQERQQLAKDNFQLRMTQAKEELSRIQTAMSEKEAELNAGQSRLNQMVKQLESKFNIPLTCSGTQTDEFQCTCVALRVGEVVAKEMAFWQQKSLDKTIENAKNEEGIRLEALFHEKEEHIYRQHKLEMEAIRNEHSNQISTWRNRVELARKQINQLEVELSKAKGLLAKEIETRRQQISEISQAREFERREWKRQQDENLKCIAREQEEQIKQMRAQYVDDVETTTNQKLNEIEAEYKNQVMELSQDLQESRAQIDKLKEALQKTLYDQEEMKHNMESEHRLKMDGLRKTHEEEILSIKDGASKDRARARTAEALLRQHEKLWSTQVKQKAMHLKEDLLPADVQGHLESTIDSLRLQVDLLQKRIALLENDKVTNNSVWQPFGHSTLRKSDTQRLEKFATTSAEHEIPPSVDVVHPTGDKPTPFGYEIRNQNNENNTILQNQAQSFVENISPDHQKSDSSMSETIRKTLVRITNGKIEA</sequence>
<dbReference type="PANTHER" id="PTHR18870">
    <property type="entry name" value="PROTEIN TAG-278-RELATED"/>
    <property type="match status" value="1"/>
</dbReference>
<feature type="compositionally biased region" description="Polar residues" evidence="3">
    <location>
        <begin position="155"/>
        <end position="166"/>
    </location>
</feature>
<evidence type="ECO:0000313" key="5">
    <source>
        <dbReference type="Proteomes" id="UP000230066"/>
    </source>
</evidence>
<feature type="coiled-coil region" evidence="2">
    <location>
        <begin position="658"/>
        <end position="717"/>
    </location>
</feature>
<feature type="compositionally biased region" description="Basic and acidic residues" evidence="3">
    <location>
        <begin position="95"/>
        <end position="105"/>
    </location>
</feature>
<organism evidence="4 5">
    <name type="scientific">Fasciola hepatica</name>
    <name type="common">Liver fluke</name>
    <dbReference type="NCBI Taxonomy" id="6192"/>
    <lineage>
        <taxon>Eukaryota</taxon>
        <taxon>Metazoa</taxon>
        <taxon>Spiralia</taxon>
        <taxon>Lophotrochozoa</taxon>
        <taxon>Platyhelminthes</taxon>
        <taxon>Trematoda</taxon>
        <taxon>Digenea</taxon>
        <taxon>Plagiorchiida</taxon>
        <taxon>Echinostomata</taxon>
        <taxon>Echinostomatoidea</taxon>
        <taxon>Fasciolidae</taxon>
        <taxon>Fasciola</taxon>
    </lineage>
</organism>
<reference evidence="4" key="1">
    <citation type="submission" date="2019-03" db="EMBL/GenBank/DDBJ databases">
        <title>Improved annotation for the trematode Fasciola hepatica.</title>
        <authorList>
            <person name="Choi Y.-J."/>
            <person name="Martin J."/>
            <person name="Mitreva M."/>
        </authorList>
    </citation>
    <scope>NUCLEOTIDE SEQUENCE [LARGE SCALE GENOMIC DNA]</scope>
</reference>
<feature type="region of interest" description="Disordered" evidence="3">
    <location>
        <begin position="83"/>
        <end position="120"/>
    </location>
</feature>
<dbReference type="Proteomes" id="UP000230066">
    <property type="component" value="Unassembled WGS sequence"/>
</dbReference>
<keyword evidence="1 2" id="KW-0175">Coiled coil</keyword>
<name>A0A4E0RPX4_FASHE</name>
<feature type="coiled-coil region" evidence="2">
    <location>
        <begin position="741"/>
        <end position="823"/>
    </location>
</feature>
<comment type="caution">
    <text evidence="4">The sequence shown here is derived from an EMBL/GenBank/DDBJ whole genome shotgun (WGS) entry which is preliminary data.</text>
</comment>
<evidence type="ECO:0000256" key="1">
    <source>
        <dbReference type="ARBA" id="ARBA00023054"/>
    </source>
</evidence>
<keyword evidence="5" id="KW-1185">Reference proteome</keyword>
<feature type="region of interest" description="Disordered" evidence="3">
    <location>
        <begin position="176"/>
        <end position="195"/>
    </location>
</feature>
<feature type="compositionally biased region" description="Basic residues" evidence="3">
    <location>
        <begin position="108"/>
        <end position="119"/>
    </location>
</feature>
<feature type="region of interest" description="Disordered" evidence="3">
    <location>
        <begin position="143"/>
        <end position="169"/>
    </location>
</feature>
<dbReference type="PANTHER" id="PTHR18870:SF9">
    <property type="entry name" value="PROTEIN TAG-278-RELATED"/>
    <property type="match status" value="1"/>
</dbReference>
<protein>
    <submittedName>
        <fullName evidence="4">Uncharacterized protein</fullName>
    </submittedName>
</protein>
<evidence type="ECO:0000256" key="2">
    <source>
        <dbReference type="SAM" id="Coils"/>
    </source>
</evidence>
<gene>
    <name evidence="4" type="ORF">D915_001413</name>
</gene>
<dbReference type="AlphaFoldDB" id="A0A4E0RPX4"/>
<feature type="coiled-coil region" evidence="2">
    <location>
        <begin position="293"/>
        <end position="420"/>
    </location>
</feature>